<name>A0A5M4B0L3_9BACT</name>
<organism evidence="2 3">
    <name type="scientific">Prolixibacter bellariivorans</name>
    <dbReference type="NCBI Taxonomy" id="314319"/>
    <lineage>
        <taxon>Bacteria</taxon>
        <taxon>Pseudomonadati</taxon>
        <taxon>Bacteroidota</taxon>
        <taxon>Bacteroidia</taxon>
        <taxon>Marinilabiliales</taxon>
        <taxon>Prolixibacteraceae</taxon>
        <taxon>Prolixibacter</taxon>
    </lineage>
</organism>
<sequence>MSKTIKIVATVVVVFVTSVAAWAQQNNDTSSPYSRYGLGKLRDYGQGRSAAMGGIGIGTRFSDQINTANPASYTAVDSMTFLMDFGLSSRHTEFKSATSSNGDNNTNLSNLAISFPITKWWATAWGVTPYSDKGYQVNLTSEVEGKAIASSFSGKGTLTRVFWGNGFNIMPNFSLGINAWYMFGTLSDNVSLNYPTDQNMYDYYETKSLMVHDFGFNLGMQYHFKTKNNNTWVVGGTFEPSQKYTSKYTLHQEKALFRGTANQITDTLAHIEDRSQLTKLPVSYGAGFSYVIKNKITLGADYYHQSWSQTTVFGETPAYLTDRDRYSAGVEFNPNRYSIRSYWNRAYYRMGLFYENSYLYLNGTQISGYGMTFGVGLPLSRSRSTLNLSAELGRIGTTSNNLLKEDYAKLTLHIMLNERWFIKRKFD</sequence>
<dbReference type="Proteomes" id="UP000391834">
    <property type="component" value="Unassembled WGS sequence"/>
</dbReference>
<evidence type="ECO:0000256" key="1">
    <source>
        <dbReference type="SAM" id="SignalP"/>
    </source>
</evidence>
<dbReference type="OrthoDB" id="1491239at2"/>
<accession>A0A5M4B0L3</accession>
<proteinExistence type="predicted"/>
<dbReference type="SUPFAM" id="SSF56935">
    <property type="entry name" value="Porins"/>
    <property type="match status" value="1"/>
</dbReference>
<protein>
    <submittedName>
        <fullName evidence="2">Membrane protein</fullName>
    </submittedName>
</protein>
<comment type="caution">
    <text evidence="2">The sequence shown here is derived from an EMBL/GenBank/DDBJ whole genome shotgun (WGS) entry which is preliminary data.</text>
</comment>
<keyword evidence="1" id="KW-0732">Signal</keyword>
<gene>
    <name evidence="2" type="ORF">PbJCM13498_20100</name>
</gene>
<evidence type="ECO:0000313" key="2">
    <source>
        <dbReference type="EMBL" id="GET33147.1"/>
    </source>
</evidence>
<evidence type="ECO:0000313" key="3">
    <source>
        <dbReference type="Proteomes" id="UP000391834"/>
    </source>
</evidence>
<dbReference type="Gene3D" id="2.40.160.60">
    <property type="entry name" value="Outer membrane protein transport protein (OMPP1/FadL/TodX)"/>
    <property type="match status" value="1"/>
</dbReference>
<dbReference type="EMBL" id="BLAX01000001">
    <property type="protein sequence ID" value="GET33147.1"/>
    <property type="molecule type" value="Genomic_DNA"/>
</dbReference>
<dbReference type="RefSeq" id="WP_025863011.1">
    <property type="nucleotide sequence ID" value="NZ_BLAX01000001.1"/>
</dbReference>
<dbReference type="AlphaFoldDB" id="A0A5M4B0L3"/>
<feature type="chain" id="PRO_5024316781" evidence="1">
    <location>
        <begin position="24"/>
        <end position="427"/>
    </location>
</feature>
<keyword evidence="3" id="KW-1185">Reference proteome</keyword>
<reference evidence="2 3" key="1">
    <citation type="submission" date="2019-10" db="EMBL/GenBank/DDBJ databases">
        <title>Prolixibacter strains distinguished by the presence of nitrate reductase genes were adept at nitrate-dependent anaerobic corrosion of metallic iron and carbon steel.</title>
        <authorList>
            <person name="Iino T."/>
            <person name="Shono N."/>
            <person name="Ito K."/>
            <person name="Nakamura R."/>
            <person name="Sueoka K."/>
            <person name="Harayama S."/>
            <person name="Ohkuma M."/>
        </authorList>
    </citation>
    <scope>NUCLEOTIDE SEQUENCE [LARGE SCALE GENOMIC DNA]</scope>
    <source>
        <strain evidence="2 3">JCM 13498</strain>
    </source>
</reference>
<feature type="signal peptide" evidence="1">
    <location>
        <begin position="1"/>
        <end position="23"/>
    </location>
</feature>